<evidence type="ECO:0000313" key="2">
    <source>
        <dbReference type="Proteomes" id="UP000305401"/>
    </source>
</evidence>
<protein>
    <submittedName>
        <fullName evidence="1">Reverse transcriptase-like protein</fullName>
    </submittedName>
</protein>
<keyword evidence="2" id="KW-1185">Reference proteome</keyword>
<evidence type="ECO:0000313" key="1">
    <source>
        <dbReference type="EMBL" id="THG54224.1"/>
    </source>
</evidence>
<sequence length="227" mass="25016">MKKRKFYVVWEGFAPGIYDSWDECLRQVKGYPGAKYRSYSSQTEATMAFRGDTDSEMYALRTIASGMPVEAVAEPASKSGKDNVMFGGQYLAKPAAGLAVDAACAGNPGVMEYRGVDLATGKEVFHFGPVKDGTNNIGEFLALVHALALCKQKGWGTVVIYTDSRTAMSWVRNGKAKTTLRQGPDNSDWYGMISRAENWLAANLKRNTVKKWQTEVWGEVPADFGRK</sequence>
<reference evidence="1" key="1">
    <citation type="submission" date="2019-04" db="EMBL/GenBank/DDBJ databases">
        <title>Microbes associate with the intestines of laboratory mice.</title>
        <authorList>
            <person name="Navarre W."/>
            <person name="Wong E."/>
            <person name="Huang K.C."/>
            <person name="Tropini C."/>
            <person name="Ng K."/>
            <person name="Yu B."/>
        </authorList>
    </citation>
    <scope>NUCLEOTIDE SEQUENCE</scope>
    <source>
        <strain evidence="1">NM86_A22</strain>
    </source>
</reference>
<proteinExistence type="predicted"/>
<gene>
    <name evidence="1" type="ORF">E5990_03630</name>
</gene>
<accession>A0AC61S757</accession>
<dbReference type="Proteomes" id="UP000305401">
    <property type="component" value="Unassembled WGS sequence"/>
</dbReference>
<dbReference type="EMBL" id="SSTG01000026">
    <property type="protein sequence ID" value="THG54224.1"/>
    <property type="molecule type" value="Genomic_DNA"/>
</dbReference>
<name>A0AC61S757_9BACT</name>
<organism evidence="1 2">
    <name type="scientific">Muribaculum caecicola</name>
    <dbReference type="NCBI Taxonomy" id="3038144"/>
    <lineage>
        <taxon>Bacteria</taxon>
        <taxon>Pseudomonadati</taxon>
        <taxon>Bacteroidota</taxon>
        <taxon>Bacteroidia</taxon>
        <taxon>Bacteroidales</taxon>
        <taxon>Muribaculaceae</taxon>
        <taxon>Muribaculum</taxon>
    </lineage>
</organism>
<comment type="caution">
    <text evidence="1">The sequence shown here is derived from an EMBL/GenBank/DDBJ whole genome shotgun (WGS) entry which is preliminary data.</text>
</comment>